<dbReference type="PANTHER" id="PTHR43433:SF10">
    <property type="entry name" value="AB HYDROLASE-1 DOMAIN-CONTAINING PROTEIN"/>
    <property type="match status" value="1"/>
</dbReference>
<dbReference type="InterPro" id="IPR000073">
    <property type="entry name" value="AB_hydrolase_1"/>
</dbReference>
<dbReference type="InterPro" id="IPR050471">
    <property type="entry name" value="AB_hydrolase"/>
</dbReference>
<dbReference type="Pfam" id="PF12697">
    <property type="entry name" value="Abhydrolase_6"/>
    <property type="match status" value="1"/>
</dbReference>
<proteinExistence type="predicted"/>
<dbReference type="PANTHER" id="PTHR43433">
    <property type="entry name" value="HYDROLASE, ALPHA/BETA FOLD FAMILY PROTEIN"/>
    <property type="match status" value="1"/>
</dbReference>
<evidence type="ECO:0000259" key="1">
    <source>
        <dbReference type="Pfam" id="PF12697"/>
    </source>
</evidence>
<comment type="caution">
    <text evidence="2">The sequence shown here is derived from an EMBL/GenBank/DDBJ whole genome shotgun (WGS) entry which is preliminary data.</text>
</comment>
<name>A0A0F8WPS6_9EURO</name>
<dbReference type="SUPFAM" id="SSF53474">
    <property type="entry name" value="alpha/beta-Hydrolases"/>
    <property type="match status" value="1"/>
</dbReference>
<dbReference type="InterPro" id="IPR029058">
    <property type="entry name" value="AB_hydrolase_fold"/>
</dbReference>
<dbReference type="AlphaFoldDB" id="A0A0F8WPS6"/>
<dbReference type="STRING" id="308745.A0A0F8WPS6"/>
<feature type="domain" description="AB hydrolase-1" evidence="1">
    <location>
        <begin position="57"/>
        <end position="184"/>
    </location>
</feature>
<dbReference type="EMBL" id="JZBS01002188">
    <property type="protein sequence ID" value="KKK19650.1"/>
    <property type="molecule type" value="Genomic_DNA"/>
</dbReference>
<sequence length="391" mass="43075">MSNQSYSPHDFALTYISNARFHCRFTLPATSSRESLTVSYADVGVVPNPTNPNPPTILFMPGMFGSRFLGVFMHTVAEKLGVRVLVVDRPGMGHSTDVPLSQRVAVWLELVPQILAHLGIEHVALVSHSAGMMYLLNTLFYCRNILHPERPFVAFLAPWVDPSNSHVTQMQIAQYIPTAAFSLWNRVPKFFLLKAGPVFASSGVVASTVSTAVSSSTGHGDGQENSELEKNRQRIERDYGISRDVQAELDNLVFKSMFAENTIGANSEALQCLRKGPGGAASWGKAQDYRTFVKEFVDRERKWRSEGLYLGARLRIRAYFGETDSMIGKLGQTYVEECWQGTENGAGFEDVLDFDTRTIPGTDHNSLVQSVVALESVMIHAGGLHGTLTGP</sequence>
<accession>A0A0F8WPS6</accession>
<organism evidence="2 3">
    <name type="scientific">Aspergillus rambellii</name>
    <dbReference type="NCBI Taxonomy" id="308745"/>
    <lineage>
        <taxon>Eukaryota</taxon>
        <taxon>Fungi</taxon>
        <taxon>Dikarya</taxon>
        <taxon>Ascomycota</taxon>
        <taxon>Pezizomycotina</taxon>
        <taxon>Eurotiomycetes</taxon>
        <taxon>Eurotiomycetidae</taxon>
        <taxon>Eurotiales</taxon>
        <taxon>Aspergillaceae</taxon>
        <taxon>Aspergillus</taxon>
        <taxon>Aspergillus subgen. Nidulantes</taxon>
    </lineage>
</organism>
<protein>
    <recommendedName>
        <fullName evidence="1">AB hydrolase-1 domain-containing protein</fullName>
    </recommendedName>
</protein>
<dbReference type="Proteomes" id="UP000034291">
    <property type="component" value="Unassembled WGS sequence"/>
</dbReference>
<keyword evidence="3" id="KW-1185">Reference proteome</keyword>
<evidence type="ECO:0000313" key="3">
    <source>
        <dbReference type="Proteomes" id="UP000034291"/>
    </source>
</evidence>
<evidence type="ECO:0000313" key="2">
    <source>
        <dbReference type="EMBL" id="KKK19650.1"/>
    </source>
</evidence>
<gene>
    <name evidence="2" type="ORF">ARAM_001653</name>
</gene>
<dbReference type="Gene3D" id="3.40.50.1820">
    <property type="entry name" value="alpha/beta hydrolase"/>
    <property type="match status" value="1"/>
</dbReference>
<dbReference type="OrthoDB" id="294702at2759"/>
<reference evidence="2 3" key="1">
    <citation type="submission" date="2015-02" db="EMBL/GenBank/DDBJ databases">
        <title>Draft Genome Sequences of Two Closely-Related Aflatoxigenic Aspergillus Species Obtained from the Cote d'Ivoire.</title>
        <authorList>
            <person name="Moore G.G."/>
            <person name="Beltz S.B."/>
            <person name="Mack B.M."/>
        </authorList>
    </citation>
    <scope>NUCLEOTIDE SEQUENCE [LARGE SCALE GENOMIC DNA]</scope>
    <source>
        <strain evidence="2 3">SRRC1468</strain>
    </source>
</reference>